<feature type="compositionally biased region" description="Acidic residues" evidence="1">
    <location>
        <begin position="847"/>
        <end position="871"/>
    </location>
</feature>
<feature type="compositionally biased region" description="Low complexity" evidence="1">
    <location>
        <begin position="1005"/>
        <end position="1016"/>
    </location>
</feature>
<feature type="region of interest" description="Disordered" evidence="1">
    <location>
        <begin position="486"/>
        <end position="507"/>
    </location>
</feature>
<evidence type="ECO:0000313" key="3">
    <source>
        <dbReference type="Proteomes" id="UP000663860"/>
    </source>
</evidence>
<feature type="compositionally biased region" description="Low complexity" evidence="1">
    <location>
        <begin position="92"/>
        <end position="111"/>
    </location>
</feature>
<dbReference type="Proteomes" id="UP000663860">
    <property type="component" value="Unassembled WGS sequence"/>
</dbReference>
<name>A0A814IY06_9BILA</name>
<organism evidence="2 3">
    <name type="scientific">Adineta steineri</name>
    <dbReference type="NCBI Taxonomy" id="433720"/>
    <lineage>
        <taxon>Eukaryota</taxon>
        <taxon>Metazoa</taxon>
        <taxon>Spiralia</taxon>
        <taxon>Gnathifera</taxon>
        <taxon>Rotifera</taxon>
        <taxon>Eurotatoria</taxon>
        <taxon>Bdelloidea</taxon>
        <taxon>Adinetida</taxon>
        <taxon>Adinetidae</taxon>
        <taxon>Adineta</taxon>
    </lineage>
</organism>
<dbReference type="EMBL" id="CAJNOE010000190">
    <property type="protein sequence ID" value="CAF1029586.1"/>
    <property type="molecule type" value="Genomic_DNA"/>
</dbReference>
<feature type="compositionally biased region" description="Basic and acidic residues" evidence="1">
    <location>
        <begin position="969"/>
        <end position="980"/>
    </location>
</feature>
<sequence length="1016" mass="118211">MPFEICRNHVICQDKNSTCSNIHVCYDHFYTSSCRRLMNCPYPHNITKEFHEDILGPLMNLDLDVLTRAFRVYCQSKKHLISHNSSKGQQQSTVNSSITNNPTPSSSLTKNWRLATTPQINGNSSWKKNNRQHNTSKTLPKQQTIPQMSDKGVQICWQPEKNIQTHFIEVVFSNHNKSDGGPIRTHQIYQHLGVAQVFYESSDIADQVIAHGSVTFQSFTFIPRLLQQTIDTRHVCFSNIPIITNRLTAYIDIVSMPYTKNKFEYYQNDKQIIVVEYNEDIDFSKIVSNVRSHPECNGSMINCIQLYHPETLFIEYDQEYFEDDIRKLFDKTRIFHVKTYPYCSFVHFYSHNEIFKISRDQNRIEFFMPFEICRNHVICQDKNGTCSNIHVCYDHFYTSSCRRLMNCPYPHNITKEFHEDILGPLMNLDLDVLTRAFRVYCQSKKHLISHNLSKGQQQSMLNSSISNNPTPSSSLTKNWRLATTPQINGNSSWKKNNRQHNTSKTLPKQQIVSQMSDKGVQICWQPDKNIQTHFIEVVFSNHNKSDGGPIRTHQIYQHLGVAQVFYENSDNADQVIAHGLVTFQSFTFTPRLLQQTIDKRHVCFSNIPIITNRLTSYIDIVSMPYTKNKFEYYQNDKQIIVVEYNEDIDFCKIVSNVRNHPECNGSMINCIQLYHPETLFIEYDQEYFEDDIRKLFDKTRIFHVKTYPYCSFVHFYSHNDLIQSINKTFHKSIRLTPIYINIYSQNHLKNYLQQRQIELPEKLTTTVSSASSPVVNKITQQETILPMQKMDSSLEFHPSNLPIDDQQTEVNQESKSLIEEEIHCPPSSDSLNQTIIVSNSQPLIEDKNDDDDDEITESEDDFHDLPSDFDNDDIFLDESNEHSGDMEFIRSAAKNLMSSLAEMEAASANTSTIDAPHSLLYGDDYIVTIKSRRFALAFLDYTQFRVEKQRTPDKFRLLASLKKLTNKKKQTDNIQEHDRTLSPTLDTKTSKKKKRNKRNNKKKNVNNNNSTSKGIV</sequence>
<comment type="caution">
    <text evidence="2">The sequence shown here is derived from an EMBL/GenBank/DDBJ whole genome shotgun (WGS) entry which is preliminary data.</text>
</comment>
<feature type="region of interest" description="Disordered" evidence="1">
    <location>
        <begin position="966"/>
        <end position="1016"/>
    </location>
</feature>
<dbReference type="AlphaFoldDB" id="A0A814IY06"/>
<gene>
    <name evidence="2" type="ORF">IZO911_LOCUS19177</name>
</gene>
<evidence type="ECO:0000256" key="1">
    <source>
        <dbReference type="SAM" id="MobiDB-lite"/>
    </source>
</evidence>
<feature type="region of interest" description="Disordered" evidence="1">
    <location>
        <begin position="840"/>
        <end position="871"/>
    </location>
</feature>
<evidence type="ECO:0008006" key="4">
    <source>
        <dbReference type="Google" id="ProtNLM"/>
    </source>
</evidence>
<accession>A0A814IY06</accession>
<feature type="compositionally biased region" description="Basic residues" evidence="1">
    <location>
        <begin position="990"/>
        <end position="1004"/>
    </location>
</feature>
<protein>
    <recommendedName>
        <fullName evidence="4">C3H1-type domain-containing protein</fullName>
    </recommendedName>
</protein>
<proteinExistence type="predicted"/>
<feature type="region of interest" description="Disordered" evidence="1">
    <location>
        <begin position="83"/>
        <end position="144"/>
    </location>
</feature>
<feature type="compositionally biased region" description="Polar residues" evidence="1">
    <location>
        <begin position="114"/>
        <end position="144"/>
    </location>
</feature>
<reference evidence="2" key="1">
    <citation type="submission" date="2021-02" db="EMBL/GenBank/DDBJ databases">
        <authorList>
            <person name="Nowell W R."/>
        </authorList>
    </citation>
    <scope>NUCLEOTIDE SEQUENCE</scope>
</reference>
<evidence type="ECO:0000313" key="2">
    <source>
        <dbReference type="EMBL" id="CAF1029586.1"/>
    </source>
</evidence>